<feature type="chain" id="PRO_5003837540" evidence="2">
    <location>
        <begin position="30"/>
        <end position="210"/>
    </location>
</feature>
<accession>K0SXP9</accession>
<sequence>MRHRPPAVPLLVLITAAFCLIWCSRTASAFSLLPQAQSLQRSACSSIGTRGGHGAILRAKKSSASDDDKTATYLIHSHHLLDHKPDNLVLSGRKFKLKGIAVLGRPGVALCVGTPSNADKFLGKLRKAMPQKKFVSSRLEVEEELPFDGFERGTMAELREAMTRSGNEDRFLSLVGVDSGQGRGAGVQGSSEGDTVGKKKSREKKGRKRK</sequence>
<dbReference type="OrthoDB" id="432412at2759"/>
<feature type="signal peptide" evidence="2">
    <location>
        <begin position="1"/>
        <end position="29"/>
    </location>
</feature>
<evidence type="ECO:0000256" key="2">
    <source>
        <dbReference type="SAM" id="SignalP"/>
    </source>
</evidence>
<gene>
    <name evidence="3" type="ORF">THAOC_09006</name>
</gene>
<proteinExistence type="predicted"/>
<reference evidence="3 4" key="1">
    <citation type="journal article" date="2012" name="Genome Biol.">
        <title>Genome and low-iron response of an oceanic diatom adapted to chronic iron limitation.</title>
        <authorList>
            <person name="Lommer M."/>
            <person name="Specht M."/>
            <person name="Roy A.S."/>
            <person name="Kraemer L."/>
            <person name="Andreson R."/>
            <person name="Gutowska M.A."/>
            <person name="Wolf J."/>
            <person name="Bergner S.V."/>
            <person name="Schilhabel M.B."/>
            <person name="Klostermeier U.C."/>
            <person name="Beiko R.G."/>
            <person name="Rosenstiel P."/>
            <person name="Hippler M."/>
            <person name="Laroche J."/>
        </authorList>
    </citation>
    <scope>NUCLEOTIDE SEQUENCE [LARGE SCALE GENOMIC DNA]</scope>
    <source>
        <strain evidence="3 4">CCMP1005</strain>
    </source>
</reference>
<evidence type="ECO:0000256" key="1">
    <source>
        <dbReference type="SAM" id="MobiDB-lite"/>
    </source>
</evidence>
<name>K0SXP9_THAOC</name>
<organism evidence="3 4">
    <name type="scientific">Thalassiosira oceanica</name>
    <name type="common">Marine diatom</name>
    <dbReference type="NCBI Taxonomy" id="159749"/>
    <lineage>
        <taxon>Eukaryota</taxon>
        <taxon>Sar</taxon>
        <taxon>Stramenopiles</taxon>
        <taxon>Ochrophyta</taxon>
        <taxon>Bacillariophyta</taxon>
        <taxon>Coscinodiscophyceae</taxon>
        <taxon>Thalassiosirophycidae</taxon>
        <taxon>Thalassiosirales</taxon>
        <taxon>Thalassiosiraceae</taxon>
        <taxon>Thalassiosira</taxon>
    </lineage>
</organism>
<evidence type="ECO:0000313" key="4">
    <source>
        <dbReference type="Proteomes" id="UP000266841"/>
    </source>
</evidence>
<comment type="caution">
    <text evidence="3">The sequence shown here is derived from an EMBL/GenBank/DDBJ whole genome shotgun (WGS) entry which is preliminary data.</text>
</comment>
<keyword evidence="2" id="KW-0732">Signal</keyword>
<dbReference type="EMBL" id="AGNL01009680">
    <property type="protein sequence ID" value="EJK69709.1"/>
    <property type="molecule type" value="Genomic_DNA"/>
</dbReference>
<evidence type="ECO:0000313" key="3">
    <source>
        <dbReference type="EMBL" id="EJK69709.1"/>
    </source>
</evidence>
<protein>
    <submittedName>
        <fullName evidence="3">Uncharacterized protein</fullName>
    </submittedName>
</protein>
<dbReference type="AlphaFoldDB" id="K0SXP9"/>
<keyword evidence="4" id="KW-1185">Reference proteome</keyword>
<feature type="region of interest" description="Disordered" evidence="1">
    <location>
        <begin position="176"/>
        <end position="210"/>
    </location>
</feature>
<feature type="compositionally biased region" description="Basic residues" evidence="1">
    <location>
        <begin position="198"/>
        <end position="210"/>
    </location>
</feature>
<dbReference type="Proteomes" id="UP000266841">
    <property type="component" value="Unassembled WGS sequence"/>
</dbReference>